<dbReference type="InterPro" id="IPR000917">
    <property type="entry name" value="Sulfatase_N"/>
</dbReference>
<dbReference type="EMBL" id="VIVL01000010">
    <property type="protein sequence ID" value="TWD77232.1"/>
    <property type="molecule type" value="Genomic_DNA"/>
</dbReference>
<evidence type="ECO:0000313" key="4">
    <source>
        <dbReference type="EMBL" id="TWD77232.1"/>
    </source>
</evidence>
<dbReference type="InterPro" id="IPR017850">
    <property type="entry name" value="Alkaline_phosphatase_core_sf"/>
</dbReference>
<dbReference type="SUPFAM" id="SSF53649">
    <property type="entry name" value="Alkaline phosphatase-like"/>
    <property type="match status" value="1"/>
</dbReference>
<dbReference type="Proteomes" id="UP000319722">
    <property type="component" value="Unassembled WGS sequence"/>
</dbReference>
<dbReference type="GO" id="GO:0046872">
    <property type="term" value="F:metal ion binding"/>
    <property type="evidence" value="ECO:0007669"/>
    <property type="project" value="UniProtKB-KW"/>
</dbReference>
<dbReference type="Gene3D" id="3.40.720.10">
    <property type="entry name" value="Alkaline Phosphatase, subunit A"/>
    <property type="match status" value="1"/>
</dbReference>
<dbReference type="GO" id="GO:0005737">
    <property type="term" value="C:cytoplasm"/>
    <property type="evidence" value="ECO:0007669"/>
    <property type="project" value="TreeGrafter"/>
</dbReference>
<sequence length="504" mass="58178">MKTIFLLFDSLNRRSLQPYGGTNIKTPNFTRLAERCVTFDNHYVGSLPCMPARRDMHTGRLNFLHRGWGPLEPFDNSFAALMHKQGVYSHLVSDHYHYWGDGGATYHNRYDTYEFIRGQERDPWKAMVQPPWERFREMYHPKQVTQERRHKHSAHMINRESIREYKDFPSVRCFDAGLEFLDGNRTAQDWLLHLETFDPHEPFHAPTEFRKDYPTDYKGPIFDFPPYKRVSETIEECDELRANYAAIVALCDHELGRLLDYMDEHAMWDDTALVVTTDHGFLLGEHSWWSKNVMPCYDEVAHIPLFIHHPAYRTQAGTRRQGLTQTGDLMPTLLEMHGMDIPPEVTGVSVMPLLERETTVREAAIYGVFGSAVNVTDGRYTLFLYPPEMHRAGLNQYTLMPMHMKEMFAVEELQEAQLAPPLPFTKGAPVLRVPATPKSPNYKLHGPASQNDTVTVMFDLASDPGQERPITDEAVRARLCGEIVRLMKKNDAPLEYFTRLGLSA</sequence>
<evidence type="ECO:0000259" key="3">
    <source>
        <dbReference type="Pfam" id="PF00884"/>
    </source>
</evidence>
<keyword evidence="1" id="KW-0479">Metal-binding</keyword>
<evidence type="ECO:0000256" key="2">
    <source>
        <dbReference type="ARBA" id="ARBA00022801"/>
    </source>
</evidence>
<dbReference type="PANTHER" id="PTHR45953:SF1">
    <property type="entry name" value="IDURONATE 2-SULFATASE"/>
    <property type="match status" value="1"/>
</dbReference>
<dbReference type="Pfam" id="PF00884">
    <property type="entry name" value="Sulfatase"/>
    <property type="match status" value="1"/>
</dbReference>
<dbReference type="GO" id="GO:0008484">
    <property type="term" value="F:sulfuric ester hydrolase activity"/>
    <property type="evidence" value="ECO:0007669"/>
    <property type="project" value="TreeGrafter"/>
</dbReference>
<accession>A0A561BER3</accession>
<feature type="domain" description="Sulfatase N-terminal" evidence="3">
    <location>
        <begin position="4"/>
        <end position="338"/>
    </location>
</feature>
<dbReference type="OrthoDB" id="9803751at2"/>
<organism evidence="4 5">
    <name type="scientific">Variovorax beijingensis</name>
    <dbReference type="NCBI Taxonomy" id="2496117"/>
    <lineage>
        <taxon>Bacteria</taxon>
        <taxon>Pseudomonadati</taxon>
        <taxon>Pseudomonadota</taxon>
        <taxon>Betaproteobacteria</taxon>
        <taxon>Burkholderiales</taxon>
        <taxon>Comamonadaceae</taxon>
        <taxon>Variovorax</taxon>
    </lineage>
</organism>
<proteinExistence type="predicted"/>
<comment type="caution">
    <text evidence="4">The sequence shown here is derived from an EMBL/GenBank/DDBJ whole genome shotgun (WGS) entry which is preliminary data.</text>
</comment>
<dbReference type="RefSeq" id="WP_145746454.1">
    <property type="nucleotide sequence ID" value="NZ_VIVL01000010.1"/>
</dbReference>
<evidence type="ECO:0000313" key="5">
    <source>
        <dbReference type="Proteomes" id="UP000319722"/>
    </source>
</evidence>
<dbReference type="CDD" id="cd16148">
    <property type="entry name" value="sulfatase_like"/>
    <property type="match status" value="1"/>
</dbReference>
<dbReference type="PANTHER" id="PTHR45953">
    <property type="entry name" value="IDURONATE 2-SULFATASE"/>
    <property type="match status" value="1"/>
</dbReference>
<evidence type="ECO:0000256" key="1">
    <source>
        <dbReference type="ARBA" id="ARBA00022723"/>
    </source>
</evidence>
<reference evidence="4 5" key="1">
    <citation type="submission" date="2019-06" db="EMBL/GenBank/DDBJ databases">
        <title>Sorghum-associated microbial communities from plants grown in Nebraska, USA.</title>
        <authorList>
            <person name="Schachtman D."/>
        </authorList>
    </citation>
    <scope>NUCLEOTIDE SEQUENCE [LARGE SCALE GENOMIC DNA]</scope>
    <source>
        <strain evidence="4 5">T529</strain>
    </source>
</reference>
<keyword evidence="2" id="KW-0378">Hydrolase</keyword>
<protein>
    <submittedName>
        <fullName evidence="4">Arylsulfatase A-like enzyme</fullName>
    </submittedName>
</protein>
<dbReference type="AlphaFoldDB" id="A0A561BER3"/>
<name>A0A561BER3_9BURK</name>
<gene>
    <name evidence="4" type="ORF">FB547_110194</name>
</gene>